<name>A0A0P8WW45_9CLOT</name>
<organism evidence="3 4">
    <name type="scientific">Oxobacter pfennigii</name>
    <dbReference type="NCBI Taxonomy" id="36849"/>
    <lineage>
        <taxon>Bacteria</taxon>
        <taxon>Bacillati</taxon>
        <taxon>Bacillota</taxon>
        <taxon>Clostridia</taxon>
        <taxon>Eubacteriales</taxon>
        <taxon>Clostridiaceae</taxon>
        <taxon>Oxobacter</taxon>
    </lineage>
</organism>
<dbReference type="PATRIC" id="fig|36849.3.peg.4500"/>
<evidence type="ECO:0000313" key="3">
    <source>
        <dbReference type="EMBL" id="KPU42473.1"/>
    </source>
</evidence>
<dbReference type="InterPro" id="IPR011642">
    <property type="entry name" value="Gate_dom"/>
</dbReference>
<dbReference type="PANTHER" id="PTHR35793:SF2">
    <property type="entry name" value="INNER MEMBRANE PROTEIN YJIG"/>
    <property type="match status" value="1"/>
</dbReference>
<dbReference type="PANTHER" id="PTHR35793">
    <property type="entry name" value="INNER MEMBRANE PROTEIN YJIG"/>
    <property type="match status" value="1"/>
</dbReference>
<keyword evidence="1" id="KW-0812">Transmembrane</keyword>
<feature type="transmembrane region" description="Helical" evidence="1">
    <location>
        <begin position="131"/>
        <end position="154"/>
    </location>
</feature>
<dbReference type="NCBIfam" id="NF007811">
    <property type="entry name" value="PRK10519.1"/>
    <property type="match status" value="1"/>
</dbReference>
<keyword evidence="1" id="KW-1133">Transmembrane helix</keyword>
<keyword evidence="1" id="KW-0472">Membrane</keyword>
<dbReference type="OrthoDB" id="9779080at2"/>
<reference evidence="3 4" key="1">
    <citation type="submission" date="2015-09" db="EMBL/GenBank/DDBJ databases">
        <title>Genome sequence of Oxobacter pfennigii DSM 3222.</title>
        <authorList>
            <person name="Poehlein A."/>
            <person name="Bengelsdorf F.R."/>
            <person name="Schiel-Bengelsdorf B."/>
            <person name="Duerre P."/>
            <person name="Daniel R."/>
        </authorList>
    </citation>
    <scope>NUCLEOTIDE SEQUENCE [LARGE SCALE GENOMIC DNA]</scope>
    <source>
        <strain evidence="3 4">DSM 3222</strain>
    </source>
</reference>
<evidence type="ECO:0000259" key="2">
    <source>
        <dbReference type="Pfam" id="PF07670"/>
    </source>
</evidence>
<dbReference type="STRING" id="36849.OXPF_42580"/>
<proteinExistence type="predicted"/>
<dbReference type="Pfam" id="PF07670">
    <property type="entry name" value="Gate"/>
    <property type="match status" value="1"/>
</dbReference>
<protein>
    <submittedName>
        <fullName evidence="3">Inner membrane protein YjiG</fullName>
    </submittedName>
</protein>
<dbReference type="RefSeq" id="WP_054877180.1">
    <property type="nucleotide sequence ID" value="NZ_LKET01000068.1"/>
</dbReference>
<feature type="transmembrane region" description="Helical" evidence="1">
    <location>
        <begin position="94"/>
        <end position="111"/>
    </location>
</feature>
<dbReference type="GO" id="GO:0005886">
    <property type="term" value="C:plasma membrane"/>
    <property type="evidence" value="ECO:0007669"/>
    <property type="project" value="TreeGrafter"/>
</dbReference>
<gene>
    <name evidence="3" type="primary">yjiG</name>
    <name evidence="3" type="ORF">OXPF_42580</name>
</gene>
<dbReference type="AlphaFoldDB" id="A0A0P8WW45"/>
<feature type="transmembrane region" description="Helical" evidence="1">
    <location>
        <begin position="69"/>
        <end position="88"/>
    </location>
</feature>
<feature type="transmembrane region" description="Helical" evidence="1">
    <location>
        <begin position="34"/>
        <end position="57"/>
    </location>
</feature>
<evidence type="ECO:0000256" key="1">
    <source>
        <dbReference type="SAM" id="Phobius"/>
    </source>
</evidence>
<comment type="caution">
    <text evidence="3">The sequence shown here is derived from an EMBL/GenBank/DDBJ whole genome shotgun (WGS) entry which is preliminary data.</text>
</comment>
<keyword evidence="4" id="KW-1185">Reference proteome</keyword>
<accession>A0A0P8WW45</accession>
<dbReference type="EMBL" id="LKET01000068">
    <property type="protein sequence ID" value="KPU42473.1"/>
    <property type="molecule type" value="Genomic_DNA"/>
</dbReference>
<sequence>MASNQPTGNIMNDFVQGCRKGVETNLYNQVPNFIMAYVLIQILEITGLMSIIGKILGPIMGLFGLPGEAAAVLVTAFLSIAGAIGATASLVQKGTLVGIQCAILLPMIYCMGQQVQQLGRILAVAQTPKKYYGPCMIIAVINSIIAGFIMRVIVSFL</sequence>
<feature type="domain" description="Nucleoside transporter/FeoB GTPase Gate" evidence="2">
    <location>
        <begin position="30"/>
        <end position="118"/>
    </location>
</feature>
<evidence type="ECO:0000313" key="4">
    <source>
        <dbReference type="Proteomes" id="UP000050326"/>
    </source>
</evidence>
<dbReference type="InterPro" id="IPR052549">
    <property type="entry name" value="SpmB"/>
</dbReference>
<dbReference type="Proteomes" id="UP000050326">
    <property type="component" value="Unassembled WGS sequence"/>
</dbReference>